<dbReference type="InterPro" id="IPR002549">
    <property type="entry name" value="AI-2E-like"/>
</dbReference>
<evidence type="ECO:0000256" key="3">
    <source>
        <dbReference type="ARBA" id="ARBA00022448"/>
    </source>
</evidence>
<sequence>MPRPNAEAPSKPRQAHPDRDSWARTVSLVVIATVVVLAASTQMTGLIIPLILALVLAIALHPVASWIERRGLGRGASSIACTAIVTLILLTAAGLVAAQAGRVVRDSDRYFDQFSRLASKVTGPLRGSPFFGAVTEPEVMTGSEGGEQEGGSAPGREPGGEAEAGAGAGADSSQRTEASDSDGSSTPGITSQEYWAEKVRENAGSIGQWVMRSVGGVLGVLGQVVVFLFLILYILYSRGEWSARIVRAGNALGMELKDEDLERMGRTISSWVGCVLMVATGYAVTIALVSWAVGLPQWALWGLMTGLLVLVPYFGAVIAGGMLVFVAAITSQALWPPLVMLGVYVLLQTLESYIILPMLYGEAISIDPLAVLVGVLFFGFLWGPLGFVTALPMMVLIRGFVEVTPGSAPIGALFGGNGRES</sequence>
<feature type="transmembrane region" description="Helical" evidence="9">
    <location>
        <begin position="46"/>
        <end position="67"/>
    </location>
</feature>
<keyword evidence="6 9" id="KW-1133">Transmembrane helix</keyword>
<feature type="compositionally biased region" description="Gly residues" evidence="8">
    <location>
        <begin position="143"/>
        <end position="153"/>
    </location>
</feature>
<keyword evidence="3" id="KW-0813">Transport</keyword>
<feature type="transmembrane region" description="Helical" evidence="9">
    <location>
        <begin position="21"/>
        <end position="40"/>
    </location>
</feature>
<reference evidence="10 11" key="1">
    <citation type="submission" date="2019-02" db="EMBL/GenBank/DDBJ databases">
        <title>Deep-cultivation of Planctomycetes and their phenomic and genomic characterization uncovers novel biology.</title>
        <authorList>
            <person name="Wiegand S."/>
            <person name="Jogler M."/>
            <person name="Boedeker C."/>
            <person name="Pinto D."/>
            <person name="Vollmers J."/>
            <person name="Rivas-Marin E."/>
            <person name="Kohn T."/>
            <person name="Peeters S.H."/>
            <person name="Heuer A."/>
            <person name="Rast P."/>
            <person name="Oberbeckmann S."/>
            <person name="Bunk B."/>
            <person name="Jeske O."/>
            <person name="Meyerdierks A."/>
            <person name="Storesund J.E."/>
            <person name="Kallscheuer N."/>
            <person name="Luecker S."/>
            <person name="Lage O.M."/>
            <person name="Pohl T."/>
            <person name="Merkel B.J."/>
            <person name="Hornburger P."/>
            <person name="Mueller R.-W."/>
            <person name="Bruemmer F."/>
            <person name="Labrenz M."/>
            <person name="Spormann A.M."/>
            <person name="Op den Camp H."/>
            <person name="Overmann J."/>
            <person name="Amann R."/>
            <person name="Jetten M.S.M."/>
            <person name="Mascher T."/>
            <person name="Medema M.H."/>
            <person name="Devos D.P."/>
            <person name="Kaster A.-K."/>
            <person name="Ovreas L."/>
            <person name="Rohde M."/>
            <person name="Galperin M.Y."/>
            <person name="Jogler C."/>
        </authorList>
    </citation>
    <scope>NUCLEOTIDE SEQUENCE [LARGE SCALE GENOMIC DNA]</scope>
    <source>
        <strain evidence="10 11">ElP</strain>
    </source>
</reference>
<feature type="transmembrane region" description="Helical" evidence="9">
    <location>
        <begin position="338"/>
        <end position="356"/>
    </location>
</feature>
<evidence type="ECO:0000256" key="7">
    <source>
        <dbReference type="ARBA" id="ARBA00023136"/>
    </source>
</evidence>
<keyword evidence="11" id="KW-1185">Reference proteome</keyword>
<keyword evidence="4" id="KW-1003">Cell membrane</keyword>
<dbReference type="PANTHER" id="PTHR21716">
    <property type="entry name" value="TRANSMEMBRANE PROTEIN"/>
    <property type="match status" value="1"/>
</dbReference>
<feature type="region of interest" description="Disordered" evidence="8">
    <location>
        <begin position="140"/>
        <end position="192"/>
    </location>
</feature>
<keyword evidence="7 9" id="KW-0472">Membrane</keyword>
<evidence type="ECO:0000313" key="10">
    <source>
        <dbReference type="EMBL" id="QDV34223.1"/>
    </source>
</evidence>
<comment type="subcellular location">
    <subcellularLocation>
        <location evidence="1">Cell membrane</location>
        <topology evidence="1">Multi-pass membrane protein</topology>
    </subcellularLocation>
</comment>
<evidence type="ECO:0000256" key="9">
    <source>
        <dbReference type="SAM" id="Phobius"/>
    </source>
</evidence>
<feature type="transmembrane region" description="Helical" evidence="9">
    <location>
        <begin position="299"/>
        <end position="326"/>
    </location>
</feature>
<dbReference type="GO" id="GO:0005886">
    <property type="term" value="C:plasma membrane"/>
    <property type="evidence" value="ECO:0007669"/>
    <property type="project" value="UniProtKB-SubCell"/>
</dbReference>
<gene>
    <name evidence="10" type="primary">tqsA_4</name>
    <name evidence="10" type="ORF">ElP_21080</name>
</gene>
<feature type="transmembrane region" description="Helical" evidence="9">
    <location>
        <begin position="214"/>
        <end position="236"/>
    </location>
</feature>
<evidence type="ECO:0000256" key="2">
    <source>
        <dbReference type="ARBA" id="ARBA00009773"/>
    </source>
</evidence>
<protein>
    <submittedName>
        <fullName evidence="10">AI-2 transport protein TqsA</fullName>
    </submittedName>
</protein>
<dbReference type="Pfam" id="PF01594">
    <property type="entry name" value="AI-2E_transport"/>
    <property type="match status" value="2"/>
</dbReference>
<feature type="transmembrane region" description="Helical" evidence="9">
    <location>
        <begin position="79"/>
        <end position="100"/>
    </location>
</feature>
<dbReference type="PANTHER" id="PTHR21716:SF53">
    <property type="entry name" value="PERMEASE PERM-RELATED"/>
    <property type="match status" value="1"/>
</dbReference>
<dbReference type="EMBL" id="CP036426">
    <property type="protein sequence ID" value="QDV34223.1"/>
    <property type="molecule type" value="Genomic_DNA"/>
</dbReference>
<evidence type="ECO:0000256" key="4">
    <source>
        <dbReference type="ARBA" id="ARBA00022475"/>
    </source>
</evidence>
<accession>A0A518H061</accession>
<evidence type="ECO:0000313" key="11">
    <source>
        <dbReference type="Proteomes" id="UP000317835"/>
    </source>
</evidence>
<evidence type="ECO:0000256" key="1">
    <source>
        <dbReference type="ARBA" id="ARBA00004651"/>
    </source>
</evidence>
<feature type="transmembrane region" description="Helical" evidence="9">
    <location>
        <begin position="271"/>
        <end position="293"/>
    </location>
</feature>
<dbReference type="KEGG" id="tpla:ElP_21080"/>
<name>A0A518H061_9BACT</name>
<evidence type="ECO:0000256" key="8">
    <source>
        <dbReference type="SAM" id="MobiDB-lite"/>
    </source>
</evidence>
<feature type="compositionally biased region" description="Polar residues" evidence="8">
    <location>
        <begin position="171"/>
        <end position="192"/>
    </location>
</feature>
<dbReference type="RefSeq" id="WP_145268970.1">
    <property type="nucleotide sequence ID" value="NZ_CP036426.1"/>
</dbReference>
<feature type="compositionally biased region" description="Low complexity" evidence="8">
    <location>
        <begin position="154"/>
        <end position="165"/>
    </location>
</feature>
<feature type="transmembrane region" description="Helical" evidence="9">
    <location>
        <begin position="368"/>
        <end position="391"/>
    </location>
</feature>
<dbReference type="AlphaFoldDB" id="A0A518H061"/>
<evidence type="ECO:0000256" key="6">
    <source>
        <dbReference type="ARBA" id="ARBA00022989"/>
    </source>
</evidence>
<proteinExistence type="inferred from homology"/>
<comment type="similarity">
    <text evidence="2">Belongs to the autoinducer-2 exporter (AI-2E) (TC 2.A.86) family.</text>
</comment>
<dbReference type="OrthoDB" id="9799225at2"/>
<organism evidence="10 11">
    <name type="scientific">Tautonia plasticadhaerens</name>
    <dbReference type="NCBI Taxonomy" id="2527974"/>
    <lineage>
        <taxon>Bacteria</taxon>
        <taxon>Pseudomonadati</taxon>
        <taxon>Planctomycetota</taxon>
        <taxon>Planctomycetia</taxon>
        <taxon>Isosphaerales</taxon>
        <taxon>Isosphaeraceae</taxon>
        <taxon>Tautonia</taxon>
    </lineage>
</organism>
<evidence type="ECO:0000256" key="5">
    <source>
        <dbReference type="ARBA" id="ARBA00022692"/>
    </source>
</evidence>
<dbReference type="Proteomes" id="UP000317835">
    <property type="component" value="Chromosome"/>
</dbReference>
<keyword evidence="5 9" id="KW-0812">Transmembrane</keyword>